<keyword evidence="3" id="KW-1133">Transmembrane helix</keyword>
<evidence type="ECO:0000259" key="4">
    <source>
        <dbReference type="Pfam" id="PF03914"/>
    </source>
</evidence>
<feature type="repeat" description="WD" evidence="2">
    <location>
        <begin position="363"/>
        <end position="395"/>
    </location>
</feature>
<dbReference type="GO" id="GO:0005634">
    <property type="term" value="C:nucleus"/>
    <property type="evidence" value="ECO:0007669"/>
    <property type="project" value="UniProtKB-ARBA"/>
</dbReference>
<dbReference type="InterPro" id="IPR001680">
    <property type="entry name" value="WD40_rpt"/>
</dbReference>
<dbReference type="InterPro" id="IPR015943">
    <property type="entry name" value="WD40/YVTN_repeat-like_dom_sf"/>
</dbReference>
<accession>A0A0V1JXY1</accession>
<dbReference type="SUPFAM" id="SSF52540">
    <property type="entry name" value="P-loop containing nucleoside triphosphate hydrolases"/>
    <property type="match status" value="1"/>
</dbReference>
<sequence>MSSRFLEHSRLKDFLTVTRIDCGEDSFKPDQNRSIYHLVSRRPPHRAMPETILRHINNRHLPYKKELVDFQGSKISRCKFTSDGSLLVTANYNGQIVVYDTRTKNYTRLRRETYRDDFFPGFYDMDISPCDGYVAGCTVDGRIFRFDLTKPENMSPLSIFRVQQRPPLNMLRYSPDGKYMLALDSLNGLLLIDRETLIMKLQPFCVTFDRTTCFCFCDQSSNSVFVGSDSGIARVLDLRMDLGENGTVPMTMHYFGEKKKIMSTDSRMDGRYILTLTKDMRFGIWDLRLPRRPVDNYEAGCAGHVINNSVILTYAEFSAFLPTDLQCYFSPASLTGQRFIYSGTLGGNYVLIDLVTGKRSFGKRAHSSLIQDVTWNPICNEIVTTGWDGNVFRWKNYGEHDAADDISELEKLYTVNVLILKVQFFHFHQVMASRCTLHEVKTVLLNSLRNFSQSEDRVSLNVTNKQMCREMQRRLRAMEIDRIGNTTKYEHTLPLSVVAASEQLSAFAQLQVEEFMRGVNASSTKQSSADLEADSFASQLCYPMSNFENFTFTTSEEMKKQSNVNAKSDRGFHIIREEAQDEYLRGIADDVPEDMEQFLERSRSAKQIFLKQGGSDAAVEGIYFQHPHQKVGVKVSTRKVKLRRVYDGNAENLQKPPSQQCCSGCGATFHCIDSSLPGFLPQKIFDNLHSKQAAQLLCRRCHLLKEHNFLINVTVSSVNYEKILSHLRIYQEVLIVLIVDLLDFPCSLLKSLPALLGSNKSMIVVANKVDLLSRNLDQFNVEKAEKMLFEHLKDIGFCDHFNVMHTAVISAKTGWGVEKLITFIQRKWGVKGDIYLVGCTNAGKSTLFNTFLQSDMCKVQAVDLIERATASLWPGTTLNLLKFPVLNPTARRLAIREARLRKMERFVSRLKAPETNAISAKRQYNILHGYMGMSFKDEDEDNLFDGLGSAKDDNTKKEIWNPDHPDFKNGKWCFDTPGTVNSDQIINLLTLQELVYTIPRAVLKPRKYCINPEMSLLVGGLARLDSMNDTPCTISAYASDYLPMFVLKTGDVGEFYKRNVGTDVLKVPCGSSDERLAVFPPLQSKVISFSESNKNFCERMDIVLSSVGWISVRLFNISADQKLTFRIWTPHGKGIYIRPSLLFMCICTSQMWPIVLRILKQNHSSRLFFLRTYLRKTPDKLHVSDKMLLLLYKRDRIDAKLWSLIYNSQDKNYIISMHAFYIMTSLAVALNVGYRLLIKNEFVLEDIYLLKSFNPVGLVILAVAIVNCLFGPPVVRRFHVVRMYRSKSDPDHFKAIWMNWCFQMKHFEFYKKDICLLSFRALQSILGTFSANSRRFTLICLSNCAVVYKARFFEFEFCLVNSVVINSLKMEKALHKLHNLLNSQLHDKRNVSRTIVNVVNTVVRCKAGVSESFLSVFNTISHYEDVKYFFLVALRTEIMKSEHNAKFLKNSFDLLKAIPAPNVESRELLFSYEEAASLHNEMRYSGTLHIFSQCWVNFVRNKLPPSLHCECLLWIDKHVLPVVDCPLYFTDFVISSFAMGFPLNAAALGSLKHLILSCNISYPKLYAAMYNLLQPEIFKLSFRLHFYSVLDTFMHSTHLPTYLVAAFIKKLSRLSLRAPLDSCIILLGLIRNWLIRHPACQFLANRQDEQLQITNDPYNVDELNPQLSNAMQSYLWEIQTLKCHYNEQVANMANFVQQPLPSKEVPLIMESAMVDRVFNKSLLRFDGDLAAVCDPPEQLFNLKI</sequence>
<feature type="transmembrane region" description="Helical" evidence="3">
    <location>
        <begin position="1213"/>
        <end position="1236"/>
    </location>
</feature>
<feature type="transmembrane region" description="Helical" evidence="3">
    <location>
        <begin position="1256"/>
        <end position="1275"/>
    </location>
</feature>
<dbReference type="Proteomes" id="UP000054826">
    <property type="component" value="Unassembled WGS sequence"/>
</dbReference>
<feature type="transmembrane region" description="Helical" evidence="3">
    <location>
        <begin position="1141"/>
        <end position="1159"/>
    </location>
</feature>
<keyword evidence="3" id="KW-0812">Transmembrane</keyword>
<dbReference type="CDD" id="cd01855">
    <property type="entry name" value="YqeH"/>
    <property type="match status" value="1"/>
</dbReference>
<dbReference type="EMBL" id="JYDV01000032">
    <property type="protein sequence ID" value="KRZ39822.1"/>
    <property type="molecule type" value="Genomic_DNA"/>
</dbReference>
<dbReference type="PROSITE" id="PS50082">
    <property type="entry name" value="WD_REPEATS_2"/>
    <property type="match status" value="1"/>
</dbReference>
<dbReference type="SMART" id="SM00320">
    <property type="entry name" value="WD40"/>
    <property type="match status" value="5"/>
</dbReference>
<keyword evidence="3" id="KW-0472">Membrane</keyword>
<evidence type="ECO:0000256" key="3">
    <source>
        <dbReference type="SAM" id="Phobius"/>
    </source>
</evidence>
<evidence type="ECO:0000256" key="2">
    <source>
        <dbReference type="PROSITE-ProRule" id="PRU00221"/>
    </source>
</evidence>
<dbReference type="InterPro" id="IPR036322">
    <property type="entry name" value="WD40_repeat_dom_sf"/>
</dbReference>
<dbReference type="Gene3D" id="2.130.10.10">
    <property type="entry name" value="YVTN repeat-like/Quinoprotein amine dehydrogenase"/>
    <property type="match status" value="2"/>
</dbReference>
<organism evidence="5 6">
    <name type="scientific">Trichinella pseudospiralis</name>
    <name type="common">Parasitic roundworm</name>
    <dbReference type="NCBI Taxonomy" id="6337"/>
    <lineage>
        <taxon>Eukaryota</taxon>
        <taxon>Metazoa</taxon>
        <taxon>Ecdysozoa</taxon>
        <taxon>Nematoda</taxon>
        <taxon>Enoplea</taxon>
        <taxon>Dorylaimia</taxon>
        <taxon>Trichinellida</taxon>
        <taxon>Trichinellidae</taxon>
        <taxon>Trichinella</taxon>
    </lineage>
</organism>
<evidence type="ECO:0000256" key="1">
    <source>
        <dbReference type="ARBA" id="ARBA00007797"/>
    </source>
</evidence>
<feature type="domain" description="CCAAT-binding factor" evidence="4">
    <location>
        <begin position="1547"/>
        <end position="1693"/>
    </location>
</feature>
<keyword evidence="2" id="KW-0853">WD repeat</keyword>
<name>A0A0V1JXY1_TRIPS</name>
<dbReference type="Pfam" id="PF03914">
    <property type="entry name" value="CBF"/>
    <property type="match status" value="1"/>
</dbReference>
<dbReference type="InterPro" id="IPR027417">
    <property type="entry name" value="P-loop_NTPase"/>
</dbReference>
<evidence type="ECO:0000313" key="6">
    <source>
        <dbReference type="Proteomes" id="UP000054826"/>
    </source>
</evidence>
<gene>
    <name evidence="5" type="primary">NOA1</name>
    <name evidence="5" type="ORF">T4C_8358</name>
</gene>
<reference evidence="5 6" key="1">
    <citation type="submission" date="2015-01" db="EMBL/GenBank/DDBJ databases">
        <title>Evolution of Trichinella species and genotypes.</title>
        <authorList>
            <person name="Korhonen P.K."/>
            <person name="Edoardo P."/>
            <person name="Giuseppe L.R."/>
            <person name="Gasser R.B."/>
        </authorList>
    </citation>
    <scope>NUCLEOTIDE SEQUENCE [LARGE SCALE GENOMIC DNA]</scope>
    <source>
        <strain evidence="5">ISS176</strain>
    </source>
</reference>
<protein>
    <submittedName>
        <fullName evidence="5">Nitric oxide-associated protein 1</fullName>
    </submittedName>
</protein>
<dbReference type="Gene3D" id="3.40.50.300">
    <property type="entry name" value="P-loop containing nucleotide triphosphate hydrolases"/>
    <property type="match status" value="1"/>
</dbReference>
<evidence type="ECO:0000313" key="5">
    <source>
        <dbReference type="EMBL" id="KRZ39822.1"/>
    </source>
</evidence>
<dbReference type="InterPro" id="IPR005612">
    <property type="entry name" value="CCAAT-binding_factor"/>
</dbReference>
<dbReference type="Pfam" id="PF00400">
    <property type="entry name" value="WD40"/>
    <property type="match status" value="1"/>
</dbReference>
<comment type="caution">
    <text evidence="5">The sequence shown here is derived from an EMBL/GenBank/DDBJ whole genome shotgun (WGS) entry which is preliminary data.</text>
</comment>
<dbReference type="PANTHER" id="PTHR46406">
    <property type="entry name" value="NITRIC OXIDE-ASSOCIATED PROTEIN 1"/>
    <property type="match status" value="1"/>
</dbReference>
<proteinExistence type="inferred from homology"/>
<dbReference type="SUPFAM" id="SSF50978">
    <property type="entry name" value="WD40 repeat-like"/>
    <property type="match status" value="1"/>
</dbReference>
<dbReference type="InterPro" id="IPR052807">
    <property type="entry name" value="Mito_transl_resp_regulator"/>
</dbReference>
<comment type="similarity">
    <text evidence="1">Belongs to the CBF/MAK21 family.</text>
</comment>
<dbReference type="PANTHER" id="PTHR46406:SF1">
    <property type="entry name" value="NITRIC OXIDE-ASSOCIATED PROTEIN 1"/>
    <property type="match status" value="1"/>
</dbReference>